<accession>A0A4U6QAV4</accession>
<evidence type="ECO:0008006" key="4">
    <source>
        <dbReference type="Google" id="ProtNLM"/>
    </source>
</evidence>
<reference evidence="2 3" key="1">
    <citation type="submission" date="2019-05" db="EMBL/GenBank/DDBJ databases">
        <title>Nakamurella sp. N5BH11, whole genome shotgun sequence.</title>
        <authorList>
            <person name="Tuo L."/>
        </authorList>
    </citation>
    <scope>NUCLEOTIDE SEQUENCE [LARGE SCALE GENOMIC DNA]</scope>
    <source>
        <strain evidence="2 3">N5BH11</strain>
    </source>
</reference>
<evidence type="ECO:0000256" key="1">
    <source>
        <dbReference type="SAM" id="Phobius"/>
    </source>
</evidence>
<feature type="transmembrane region" description="Helical" evidence="1">
    <location>
        <begin position="50"/>
        <end position="72"/>
    </location>
</feature>
<keyword evidence="1" id="KW-1133">Transmembrane helix</keyword>
<evidence type="ECO:0000313" key="2">
    <source>
        <dbReference type="EMBL" id="TKV57081.1"/>
    </source>
</evidence>
<comment type="caution">
    <text evidence="2">The sequence shown here is derived from an EMBL/GenBank/DDBJ whole genome shotgun (WGS) entry which is preliminary data.</text>
</comment>
<feature type="transmembrane region" description="Helical" evidence="1">
    <location>
        <begin position="6"/>
        <end position="23"/>
    </location>
</feature>
<proteinExistence type="predicted"/>
<sequence length="182" mass="19671">MSIGELAVSVSSLVVLLVLVVMVREIRRGREIAAAHPGLHLRRGERFRTLLLQVVEPVFALVVVGSVFLSHVDAGLPSMLWAAIGAVVGAAFGVYRARSTFVRAVPPLHGVVLRFSIESVLALLLLLIVKLVAEQDLLPRQGVFPFLVVGLLAFLLAESVARLAVVLLRYRRESVATSPVNP</sequence>
<keyword evidence="1" id="KW-0812">Transmembrane</keyword>
<name>A0A4U6QAV4_9ACTN</name>
<keyword evidence="3" id="KW-1185">Reference proteome</keyword>
<dbReference type="AlphaFoldDB" id="A0A4U6QAV4"/>
<feature type="transmembrane region" description="Helical" evidence="1">
    <location>
        <begin position="78"/>
        <end position="95"/>
    </location>
</feature>
<dbReference type="EMBL" id="SZZH01000006">
    <property type="protein sequence ID" value="TKV57081.1"/>
    <property type="molecule type" value="Genomic_DNA"/>
</dbReference>
<protein>
    <recommendedName>
        <fullName evidence="4">DUF1453 family protein</fullName>
    </recommendedName>
</protein>
<feature type="transmembrane region" description="Helical" evidence="1">
    <location>
        <begin position="115"/>
        <end position="133"/>
    </location>
</feature>
<dbReference type="Proteomes" id="UP000306985">
    <property type="component" value="Unassembled WGS sequence"/>
</dbReference>
<evidence type="ECO:0000313" key="3">
    <source>
        <dbReference type="Proteomes" id="UP000306985"/>
    </source>
</evidence>
<organism evidence="2 3">
    <name type="scientific">Nakamurella flava</name>
    <dbReference type="NCBI Taxonomy" id="2576308"/>
    <lineage>
        <taxon>Bacteria</taxon>
        <taxon>Bacillati</taxon>
        <taxon>Actinomycetota</taxon>
        <taxon>Actinomycetes</taxon>
        <taxon>Nakamurellales</taxon>
        <taxon>Nakamurellaceae</taxon>
        <taxon>Nakamurella</taxon>
    </lineage>
</organism>
<feature type="transmembrane region" description="Helical" evidence="1">
    <location>
        <begin position="145"/>
        <end position="168"/>
    </location>
</feature>
<dbReference type="RefSeq" id="WP_137451467.1">
    <property type="nucleotide sequence ID" value="NZ_SZZH01000006.1"/>
</dbReference>
<keyword evidence="1" id="KW-0472">Membrane</keyword>
<dbReference type="OrthoDB" id="9854883at2"/>
<gene>
    <name evidence="2" type="ORF">FDO65_19960</name>
</gene>